<dbReference type="STRING" id="599839.J4G2U0"/>
<dbReference type="PANTHER" id="PTHR40465:SF1">
    <property type="entry name" value="DUF6534 DOMAIN-CONTAINING PROTEIN"/>
    <property type="match status" value="1"/>
</dbReference>
<dbReference type="InterPro" id="IPR045339">
    <property type="entry name" value="DUF6534"/>
</dbReference>
<keyword evidence="4" id="KW-1185">Reference proteome</keyword>
<keyword evidence="1" id="KW-0472">Membrane</keyword>
<keyword evidence="1" id="KW-0812">Transmembrane</keyword>
<name>J4G2U0_9APHY</name>
<evidence type="ECO:0000256" key="1">
    <source>
        <dbReference type="SAM" id="Phobius"/>
    </source>
</evidence>
<feature type="transmembrane region" description="Helical" evidence="1">
    <location>
        <begin position="91"/>
        <end position="112"/>
    </location>
</feature>
<reference evidence="3 4" key="1">
    <citation type="journal article" date="2012" name="Appl. Environ. Microbiol.">
        <title>Short-read sequencing for genomic analysis of the brown rot fungus Fibroporia radiculosa.</title>
        <authorList>
            <person name="Tang J.D."/>
            <person name="Perkins A.D."/>
            <person name="Sonstegard T.S."/>
            <person name="Schroeder S.G."/>
            <person name="Burgess S.C."/>
            <person name="Diehl S.V."/>
        </authorList>
    </citation>
    <scope>NUCLEOTIDE SEQUENCE [LARGE SCALE GENOMIC DNA]</scope>
    <source>
        <strain evidence="3 4">TFFH 294</strain>
    </source>
</reference>
<gene>
    <name evidence="3" type="ORF">FIBRA_02804</name>
</gene>
<feature type="transmembrane region" description="Helical" evidence="1">
    <location>
        <begin position="232"/>
        <end position="255"/>
    </location>
</feature>
<accession>J4G2U0</accession>
<feature type="transmembrane region" description="Helical" evidence="1">
    <location>
        <begin position="49"/>
        <end position="71"/>
    </location>
</feature>
<feature type="transmembrane region" description="Helical" evidence="1">
    <location>
        <begin position="16"/>
        <end position="37"/>
    </location>
</feature>
<dbReference type="InParanoid" id="J4G2U0"/>
<dbReference type="OrthoDB" id="3270417at2759"/>
<dbReference type="HOGENOM" id="CLU_046025_5_1_1"/>
<proteinExistence type="predicted"/>
<dbReference type="AlphaFoldDB" id="J4G2U0"/>
<protein>
    <recommendedName>
        <fullName evidence="2">DUF6534 domain-containing protein</fullName>
    </recommendedName>
</protein>
<dbReference type="Proteomes" id="UP000006352">
    <property type="component" value="Unassembled WGS sequence"/>
</dbReference>
<evidence type="ECO:0000259" key="2">
    <source>
        <dbReference type="Pfam" id="PF20152"/>
    </source>
</evidence>
<feature type="transmembrane region" description="Helical" evidence="1">
    <location>
        <begin position="168"/>
        <end position="186"/>
    </location>
</feature>
<dbReference type="EMBL" id="HE797003">
    <property type="protein sequence ID" value="CCM00763.1"/>
    <property type="molecule type" value="Genomic_DNA"/>
</dbReference>
<feature type="domain" description="DUF6534" evidence="2">
    <location>
        <begin position="171"/>
        <end position="259"/>
    </location>
</feature>
<dbReference type="Pfam" id="PF20152">
    <property type="entry name" value="DUF6534"/>
    <property type="match status" value="1"/>
</dbReference>
<sequence length="353" mass="39143">MTGLNIQLEKTIGCTFIGVLFSVLLHGCTLGQAAFYAQHYPKDRFRIKALVAGVLIMNSAKTAIDAQFLWLDLVQNHANITILSKLASTYGAEYILGALVTFLVQSFFLHIIWQLLERKWYRNLVSITGGVLCLTSLGAVLGGAYELYSSKNVDTVERNIVVQGEVRVVAAALTDVYVSTALCWILRRSRTGFKRSEAVISTLLLYAMNRGILASLAQISQAVLFHIDLRLGTFYTDLVCFLTSNIYVISLLAVLNVRKNIRERAPSEGDFSIPMAWLEPAHLDKLDTIALTLVPPLPKRITKRSQPRSDLGGIIVAKEVICVEDTYECSTVIDAKDAQQIDVLERSRSMNVV</sequence>
<dbReference type="GeneID" id="24095674"/>
<dbReference type="PANTHER" id="PTHR40465">
    <property type="entry name" value="CHROMOSOME 1, WHOLE GENOME SHOTGUN SEQUENCE"/>
    <property type="match status" value="1"/>
</dbReference>
<organism evidence="3 4">
    <name type="scientific">Fibroporia radiculosa</name>
    <dbReference type="NCBI Taxonomy" id="599839"/>
    <lineage>
        <taxon>Eukaryota</taxon>
        <taxon>Fungi</taxon>
        <taxon>Dikarya</taxon>
        <taxon>Basidiomycota</taxon>
        <taxon>Agaricomycotina</taxon>
        <taxon>Agaricomycetes</taxon>
        <taxon>Polyporales</taxon>
        <taxon>Fibroporiaceae</taxon>
        <taxon>Fibroporia</taxon>
    </lineage>
</organism>
<evidence type="ECO:0000313" key="3">
    <source>
        <dbReference type="EMBL" id="CCM00763.1"/>
    </source>
</evidence>
<keyword evidence="1" id="KW-1133">Transmembrane helix</keyword>
<evidence type="ECO:0000313" key="4">
    <source>
        <dbReference type="Proteomes" id="UP000006352"/>
    </source>
</evidence>
<dbReference type="RefSeq" id="XP_012180046.1">
    <property type="nucleotide sequence ID" value="XM_012324656.1"/>
</dbReference>
<feature type="transmembrane region" description="Helical" evidence="1">
    <location>
        <begin position="198"/>
        <end position="220"/>
    </location>
</feature>
<feature type="transmembrane region" description="Helical" evidence="1">
    <location>
        <begin position="124"/>
        <end position="148"/>
    </location>
</feature>